<organism evidence="1">
    <name type="scientific">Manihot esculenta</name>
    <name type="common">Cassava</name>
    <name type="synonym">Jatropha manihot</name>
    <dbReference type="NCBI Taxonomy" id="3983"/>
    <lineage>
        <taxon>Eukaryota</taxon>
        <taxon>Viridiplantae</taxon>
        <taxon>Streptophyta</taxon>
        <taxon>Embryophyta</taxon>
        <taxon>Tracheophyta</taxon>
        <taxon>Spermatophyta</taxon>
        <taxon>Magnoliopsida</taxon>
        <taxon>eudicotyledons</taxon>
        <taxon>Gunneridae</taxon>
        <taxon>Pentapetalae</taxon>
        <taxon>rosids</taxon>
        <taxon>fabids</taxon>
        <taxon>Malpighiales</taxon>
        <taxon>Euphorbiaceae</taxon>
        <taxon>Crotonoideae</taxon>
        <taxon>Manihoteae</taxon>
        <taxon>Manihot</taxon>
    </lineage>
</organism>
<sequence length="64" mass="7434">MLYARSYIEIRNFRSGTRETAWFLLTMQFTLPHFTRSLKPKASLQDITDYSTATVKGRSRSAES</sequence>
<gene>
    <name evidence="1" type="ORF">MANES_02G081600</name>
</gene>
<name>A0A2C9WBY8_MANES</name>
<dbReference type="AlphaFoldDB" id="A0A2C9WBY8"/>
<proteinExistence type="predicted"/>
<evidence type="ECO:0000313" key="1">
    <source>
        <dbReference type="EMBL" id="OAY57245.1"/>
    </source>
</evidence>
<accession>A0A2C9WBY8</accession>
<reference evidence="1" key="1">
    <citation type="submission" date="2016-02" db="EMBL/GenBank/DDBJ databases">
        <title>WGS assembly of Manihot esculenta.</title>
        <authorList>
            <person name="Bredeson J.V."/>
            <person name="Prochnik S.E."/>
            <person name="Lyons J.B."/>
            <person name="Schmutz J."/>
            <person name="Grimwood J."/>
            <person name="Vrebalov J."/>
            <person name="Bart R.S."/>
            <person name="Amuge T."/>
            <person name="Ferguson M.E."/>
            <person name="Green R."/>
            <person name="Putnam N."/>
            <person name="Stites J."/>
            <person name="Rounsley S."/>
            <person name="Rokhsar D.S."/>
        </authorList>
    </citation>
    <scope>NUCLEOTIDE SEQUENCE [LARGE SCALE GENOMIC DNA]</scope>
    <source>
        <tissue evidence="1">Leaf</tissue>
    </source>
</reference>
<dbReference type="EMBL" id="CM004388">
    <property type="protein sequence ID" value="OAY57245.1"/>
    <property type="molecule type" value="Genomic_DNA"/>
</dbReference>
<protein>
    <submittedName>
        <fullName evidence="1">Uncharacterized protein</fullName>
    </submittedName>
</protein>